<comment type="caution">
    <text evidence="1">The sequence shown here is derived from an EMBL/GenBank/DDBJ whole genome shotgun (WGS) entry which is preliminary data.</text>
</comment>
<name>A0A3R7PW73_PENVA</name>
<dbReference type="OrthoDB" id="6379858at2759"/>
<organism evidence="1 2">
    <name type="scientific">Penaeus vannamei</name>
    <name type="common">Whiteleg shrimp</name>
    <name type="synonym">Litopenaeus vannamei</name>
    <dbReference type="NCBI Taxonomy" id="6689"/>
    <lineage>
        <taxon>Eukaryota</taxon>
        <taxon>Metazoa</taxon>
        <taxon>Ecdysozoa</taxon>
        <taxon>Arthropoda</taxon>
        <taxon>Crustacea</taxon>
        <taxon>Multicrustacea</taxon>
        <taxon>Malacostraca</taxon>
        <taxon>Eumalacostraca</taxon>
        <taxon>Eucarida</taxon>
        <taxon>Decapoda</taxon>
        <taxon>Dendrobranchiata</taxon>
        <taxon>Penaeoidea</taxon>
        <taxon>Penaeidae</taxon>
        <taxon>Penaeus</taxon>
    </lineage>
</organism>
<proteinExistence type="predicted"/>
<dbReference type="Proteomes" id="UP000283509">
    <property type="component" value="Unassembled WGS sequence"/>
</dbReference>
<dbReference type="EMBL" id="QCYY01001308">
    <property type="protein sequence ID" value="ROT78968.1"/>
    <property type="molecule type" value="Genomic_DNA"/>
</dbReference>
<evidence type="ECO:0000313" key="1">
    <source>
        <dbReference type="EMBL" id="ROT78968.1"/>
    </source>
</evidence>
<accession>A0A3R7PW73</accession>
<reference evidence="1 2" key="1">
    <citation type="submission" date="2018-04" db="EMBL/GenBank/DDBJ databases">
        <authorList>
            <person name="Zhang X."/>
            <person name="Yuan J."/>
            <person name="Li F."/>
            <person name="Xiang J."/>
        </authorList>
    </citation>
    <scope>NUCLEOTIDE SEQUENCE [LARGE SCALE GENOMIC DNA]</scope>
    <source>
        <tissue evidence="1">Muscle</tissue>
    </source>
</reference>
<gene>
    <name evidence="1" type="ORF">C7M84_002308</name>
</gene>
<keyword evidence="2" id="KW-1185">Reference proteome</keyword>
<dbReference type="AlphaFoldDB" id="A0A3R7PW73"/>
<sequence length="153" mass="17090">MYVLVAVLILVILGGGILAYCLVALVNNTTDKNVHIREVLKIYGKCLDKVFTLASEGKYKHGVNVCLRRSDFMGTVRDEEGKSILHYIASCKSGNNAPAWTITALEEFMKDHKCLPNAVDYDVLAFLSWPTPQRLRTMRSLGTARPPHRGRRG</sequence>
<reference evidence="1 2" key="2">
    <citation type="submission" date="2019-01" db="EMBL/GenBank/DDBJ databases">
        <title>The decoding of complex shrimp genome reveals the adaptation for benthos swimmer, frequently molting mechanism and breeding impact on genome.</title>
        <authorList>
            <person name="Sun Y."/>
            <person name="Gao Y."/>
            <person name="Yu Y."/>
        </authorList>
    </citation>
    <scope>NUCLEOTIDE SEQUENCE [LARGE SCALE GENOMIC DNA]</scope>
    <source>
        <tissue evidence="1">Muscle</tissue>
    </source>
</reference>
<protein>
    <submittedName>
        <fullName evidence="1">Uncharacterized protein</fullName>
    </submittedName>
</protein>
<evidence type="ECO:0000313" key="2">
    <source>
        <dbReference type="Proteomes" id="UP000283509"/>
    </source>
</evidence>